<dbReference type="SUPFAM" id="SSF56645">
    <property type="entry name" value="Acyl-CoA dehydrogenase NM domain-like"/>
    <property type="match status" value="1"/>
</dbReference>
<dbReference type="PIRSF" id="PIRSF000168">
    <property type="entry name" value="Acyl-CoA_oxidase"/>
    <property type="match status" value="1"/>
</dbReference>
<keyword evidence="5" id="KW-0560">Oxidoreductase</keyword>
<organism evidence="9 10">
    <name type="scientific">Pseudonocardia kongjuensis</name>
    <dbReference type="NCBI Taxonomy" id="102227"/>
    <lineage>
        <taxon>Bacteria</taxon>
        <taxon>Bacillati</taxon>
        <taxon>Actinomycetota</taxon>
        <taxon>Actinomycetes</taxon>
        <taxon>Pseudonocardiales</taxon>
        <taxon>Pseudonocardiaceae</taxon>
        <taxon>Pseudonocardia</taxon>
    </lineage>
</organism>
<dbReference type="InterPro" id="IPR006091">
    <property type="entry name" value="Acyl-CoA_Oxase/DH_mid-dom"/>
</dbReference>
<gene>
    <name evidence="9" type="ORF">GCM10009613_24030</name>
</gene>
<dbReference type="InterPro" id="IPR009100">
    <property type="entry name" value="AcylCoA_DH/oxidase_NM_dom_sf"/>
</dbReference>
<dbReference type="InterPro" id="IPR055060">
    <property type="entry name" value="ACOX_C_alpha1"/>
</dbReference>
<keyword evidence="3" id="KW-0285">Flavoprotein</keyword>
<dbReference type="Pfam" id="PF22924">
    <property type="entry name" value="ACOX_C_alpha1"/>
    <property type="match status" value="1"/>
</dbReference>
<dbReference type="PANTHER" id="PTHR10909">
    <property type="entry name" value="ELECTRON TRANSPORT OXIDOREDUCTASE"/>
    <property type="match status" value="1"/>
</dbReference>
<dbReference type="EMBL" id="BAAAJK010000007">
    <property type="protein sequence ID" value="GAA1387766.1"/>
    <property type="molecule type" value="Genomic_DNA"/>
</dbReference>
<evidence type="ECO:0000256" key="5">
    <source>
        <dbReference type="ARBA" id="ARBA00023002"/>
    </source>
</evidence>
<dbReference type="Gene3D" id="2.40.110.10">
    <property type="entry name" value="Butyryl-CoA Dehydrogenase, subunit A, domain 2"/>
    <property type="match status" value="1"/>
</dbReference>
<evidence type="ECO:0000256" key="2">
    <source>
        <dbReference type="ARBA" id="ARBA00006288"/>
    </source>
</evidence>
<keyword evidence="4" id="KW-0274">FAD</keyword>
<dbReference type="Pfam" id="PF01756">
    <property type="entry name" value="ACOX"/>
    <property type="match status" value="1"/>
</dbReference>
<evidence type="ECO:0000259" key="7">
    <source>
        <dbReference type="Pfam" id="PF02770"/>
    </source>
</evidence>
<dbReference type="SUPFAM" id="SSF47203">
    <property type="entry name" value="Acyl-CoA dehydrogenase C-terminal domain-like"/>
    <property type="match status" value="2"/>
</dbReference>
<comment type="cofactor">
    <cofactor evidence="1">
        <name>FAD</name>
        <dbReference type="ChEBI" id="CHEBI:57692"/>
    </cofactor>
</comment>
<dbReference type="InterPro" id="IPR012258">
    <property type="entry name" value="Acyl-CoA_oxidase"/>
</dbReference>
<dbReference type="Pfam" id="PF02770">
    <property type="entry name" value="Acyl-CoA_dh_M"/>
    <property type="match status" value="1"/>
</dbReference>
<dbReference type="InterPro" id="IPR002655">
    <property type="entry name" value="Acyl-CoA_oxidase_C"/>
</dbReference>
<dbReference type="RefSeq" id="WP_344021525.1">
    <property type="nucleotide sequence ID" value="NZ_BAAAJK010000007.1"/>
</dbReference>
<comment type="similarity">
    <text evidence="2">Belongs to the acyl-CoA oxidase family.</text>
</comment>
<feature type="domain" description="Acyl-CoA oxidase C-alpha1" evidence="8">
    <location>
        <begin position="291"/>
        <end position="452"/>
    </location>
</feature>
<proteinExistence type="inferred from homology"/>
<keyword evidence="10" id="KW-1185">Reference proteome</keyword>
<evidence type="ECO:0000256" key="1">
    <source>
        <dbReference type="ARBA" id="ARBA00001974"/>
    </source>
</evidence>
<feature type="domain" description="Acyl-CoA oxidase/dehydrogenase middle" evidence="7">
    <location>
        <begin position="146"/>
        <end position="255"/>
    </location>
</feature>
<evidence type="ECO:0000256" key="4">
    <source>
        <dbReference type="ARBA" id="ARBA00022827"/>
    </source>
</evidence>
<dbReference type="InterPro" id="IPR046373">
    <property type="entry name" value="Acyl-CoA_Oxase/DH_mid-dom_sf"/>
</dbReference>
<protein>
    <submittedName>
        <fullName evidence="9">Acyl-CoA dehydrogenase</fullName>
    </submittedName>
</protein>
<name>A0ABN1XTC4_9PSEU</name>
<evidence type="ECO:0000313" key="9">
    <source>
        <dbReference type="EMBL" id="GAA1387766.1"/>
    </source>
</evidence>
<evidence type="ECO:0000259" key="6">
    <source>
        <dbReference type="Pfam" id="PF01756"/>
    </source>
</evidence>
<dbReference type="Gene3D" id="1.20.140.10">
    <property type="entry name" value="Butyryl-CoA Dehydrogenase, subunit A, domain 3"/>
    <property type="match status" value="2"/>
</dbReference>
<evidence type="ECO:0000313" key="10">
    <source>
        <dbReference type="Proteomes" id="UP001501414"/>
    </source>
</evidence>
<comment type="caution">
    <text evidence="9">The sequence shown here is derived from an EMBL/GenBank/DDBJ whole genome shotgun (WGS) entry which is preliminary data.</text>
</comment>
<dbReference type="InterPro" id="IPR036250">
    <property type="entry name" value="AcylCo_DH-like_C"/>
</dbReference>
<sequence length="667" mass="71978">MTPTTPATPTGTLPAPDRIPADALRDVVDGRWIDVRRETREQLAAAGVLADPDASSEEYRARITEALKILTASGRPHSGFARSVGGRGDVGGVVTAFAMLAYGDLSLLVKAGVQWGLFGGAVQVLGTAGHHERYLRRIIDGELLGCFAMTETGHGSDVQHLHTTATYDRASGEFVVHTPYPQARKEYIGNAARDGRMAVVFAQLVTDAGTHGVHAFLVPIRDSDGHPAPGVTIGDDGRKAGLNGVDNGRLSFDRVRIPRENLLNRFADVAEDGSYSSPIENETARFFTMLGTLVRGRISVAGGAGGATQKALALAVRFGERRRQFSNPSTGEEIAVLDYLAHQRKLLPALATTFALHFTQEDLVARMHDIQAPGSGPVGAREQRTLEQSAAGIKAIATWHATQTIQTCREACGGAGYLEENLLPALKADTDVFTTFEGDNTVLLQLLAKELLSDYGRTIRKGNPLQIAPLLGRQLAGVLAERTGLASAARRLPLRGLDLTDRERRRTLLRVRRDDTLAAAIRNLAPAMRRGNDEFTVFNANQDLLLTAARAHVDTLVEGSFAEALDRIDDAGVRALLERVYDLHVLGVIDRERAWYLETGRLTAAESRSLRPLVNDLCRELRPYARTLVDAFGIPENLLACPMLDDEAWAPAPGAPAEPVTGSVETG</sequence>
<feature type="domain" description="Acyl-CoA oxidase C-terminal" evidence="6">
    <location>
        <begin position="516"/>
        <end position="640"/>
    </location>
</feature>
<reference evidence="9 10" key="1">
    <citation type="journal article" date="2019" name="Int. J. Syst. Evol. Microbiol.">
        <title>The Global Catalogue of Microorganisms (GCM) 10K type strain sequencing project: providing services to taxonomists for standard genome sequencing and annotation.</title>
        <authorList>
            <consortium name="The Broad Institute Genomics Platform"/>
            <consortium name="The Broad Institute Genome Sequencing Center for Infectious Disease"/>
            <person name="Wu L."/>
            <person name="Ma J."/>
        </authorList>
    </citation>
    <scope>NUCLEOTIDE SEQUENCE [LARGE SCALE GENOMIC DNA]</scope>
    <source>
        <strain evidence="9 10">JCM 11896</strain>
    </source>
</reference>
<evidence type="ECO:0000256" key="3">
    <source>
        <dbReference type="ARBA" id="ARBA00022630"/>
    </source>
</evidence>
<dbReference type="Proteomes" id="UP001501414">
    <property type="component" value="Unassembled WGS sequence"/>
</dbReference>
<accession>A0ABN1XTC4</accession>
<evidence type="ECO:0000259" key="8">
    <source>
        <dbReference type="Pfam" id="PF22924"/>
    </source>
</evidence>